<dbReference type="InterPro" id="IPR046867">
    <property type="entry name" value="AldOxase/xan_DH_MoCoBD2"/>
</dbReference>
<keyword evidence="10" id="KW-0560">Oxidoreductase</keyword>
<dbReference type="PIRSF" id="PIRSF000127">
    <property type="entry name" value="Xanthine_DH"/>
    <property type="match status" value="1"/>
</dbReference>
<comment type="similarity">
    <text evidence="3">Belongs to the xanthine dehydrogenase family.</text>
</comment>
<evidence type="ECO:0000256" key="1">
    <source>
        <dbReference type="ARBA" id="ARBA00001974"/>
    </source>
</evidence>
<feature type="binding site" evidence="18">
    <location>
        <position position="263"/>
    </location>
    <ligand>
        <name>[2Fe-2S] cluster</name>
        <dbReference type="ChEBI" id="CHEBI:190135"/>
        <label>2</label>
    </ligand>
</feature>
<dbReference type="SUPFAM" id="SSF47741">
    <property type="entry name" value="CO dehydrogenase ISP C-domain like"/>
    <property type="match status" value="1"/>
</dbReference>
<feature type="binding site" evidence="18">
    <location>
        <position position="187"/>
    </location>
    <ligand>
        <name>[2Fe-2S] cluster</name>
        <dbReference type="ChEBI" id="CHEBI:190135"/>
        <label>1</label>
    </ligand>
</feature>
<keyword evidence="13" id="KW-0520">NAD</keyword>
<keyword evidence="14" id="KW-0576">Peroxisome</keyword>
<keyword evidence="5 18" id="KW-0500">Molybdenum</keyword>
<dbReference type="Pfam" id="PF01799">
    <property type="entry name" value="Fer2_2"/>
    <property type="match status" value="1"/>
</dbReference>
<keyword evidence="6" id="KW-0285">Flavoprotein</keyword>
<dbReference type="GO" id="GO:0016491">
    <property type="term" value="F:oxidoreductase activity"/>
    <property type="evidence" value="ECO:0007669"/>
    <property type="project" value="UniProtKB-KW"/>
</dbReference>
<evidence type="ECO:0000256" key="13">
    <source>
        <dbReference type="ARBA" id="ARBA00023027"/>
    </source>
</evidence>
<dbReference type="Gene3D" id="3.90.1170.50">
    <property type="entry name" value="Aldehyde oxidase/xanthine dehydrogenase, a/b hammerhead"/>
    <property type="match status" value="1"/>
</dbReference>
<dbReference type="SUPFAM" id="SSF55447">
    <property type="entry name" value="CO dehydrogenase flavoprotein C-terminal domain-like"/>
    <property type="match status" value="1"/>
</dbReference>
<evidence type="ECO:0000256" key="5">
    <source>
        <dbReference type="ARBA" id="ARBA00022505"/>
    </source>
</evidence>
<dbReference type="InterPro" id="IPR016169">
    <property type="entry name" value="FAD-bd_PCMH_sub2"/>
</dbReference>
<feature type="domain" description="Reverse transcriptase" evidence="19">
    <location>
        <begin position="1"/>
        <end position="93"/>
    </location>
</feature>
<comment type="cofactor">
    <cofactor evidence="15">
        <name>[2Fe-2S] cluster</name>
        <dbReference type="ChEBI" id="CHEBI:190135"/>
    </cofactor>
</comment>
<dbReference type="InterPro" id="IPR000674">
    <property type="entry name" value="Ald_Oxase/Xan_DH_a/b"/>
</dbReference>
<evidence type="ECO:0000313" key="22">
    <source>
        <dbReference type="EnsemblMetazoa" id="XP_037873325.1"/>
    </source>
</evidence>
<dbReference type="InterPro" id="IPR001041">
    <property type="entry name" value="2Fe-2S_ferredoxin-type"/>
</dbReference>
<evidence type="ECO:0000313" key="23">
    <source>
        <dbReference type="Proteomes" id="UP000005204"/>
    </source>
</evidence>
<dbReference type="FunFam" id="3.30.465.10:FF:000013">
    <property type="entry name" value="Aldehyde oxidase"/>
    <property type="match status" value="1"/>
</dbReference>
<dbReference type="InterPro" id="IPR036856">
    <property type="entry name" value="Ald_Oxase/Xan_DH_a/b_sf"/>
</dbReference>
<reference evidence="22" key="2">
    <citation type="submission" date="2022-06" db="UniProtKB">
        <authorList>
            <consortium name="EnsemblMetazoa"/>
        </authorList>
    </citation>
    <scope>IDENTIFICATION</scope>
    <source>
        <strain evidence="22">p50T (Dazao)</strain>
    </source>
</reference>
<dbReference type="Pfam" id="PF02738">
    <property type="entry name" value="MoCoBD_1"/>
    <property type="match status" value="1"/>
</dbReference>
<organism evidence="22 23">
    <name type="scientific">Bombyx mori</name>
    <name type="common">Silk moth</name>
    <dbReference type="NCBI Taxonomy" id="7091"/>
    <lineage>
        <taxon>Eukaryota</taxon>
        <taxon>Metazoa</taxon>
        <taxon>Ecdysozoa</taxon>
        <taxon>Arthropoda</taxon>
        <taxon>Hexapoda</taxon>
        <taxon>Insecta</taxon>
        <taxon>Pterygota</taxon>
        <taxon>Neoptera</taxon>
        <taxon>Endopterygota</taxon>
        <taxon>Lepidoptera</taxon>
        <taxon>Glossata</taxon>
        <taxon>Ditrysia</taxon>
        <taxon>Bombycoidea</taxon>
        <taxon>Bombycidae</taxon>
        <taxon>Bombycinae</taxon>
        <taxon>Bombyx</taxon>
    </lineage>
</organism>
<dbReference type="InterPro" id="IPR037165">
    <property type="entry name" value="AldOxase/xan_DH_Mopterin-bd_sf"/>
</dbReference>
<feature type="binding site" evidence="18">
    <location>
        <position position="1182"/>
    </location>
    <ligand>
        <name>Mo-molybdopterin</name>
        <dbReference type="ChEBI" id="CHEBI:71302"/>
    </ligand>
    <ligandPart>
        <name>Mo</name>
        <dbReference type="ChEBI" id="CHEBI:28685"/>
    </ligandPart>
</feature>
<feature type="binding site" evidence="18">
    <location>
        <position position="1029"/>
    </location>
    <ligand>
        <name>Mo-molybdopterin</name>
        <dbReference type="ChEBI" id="CHEBI:71302"/>
    </ligand>
    <ligandPart>
        <name>Mo</name>
        <dbReference type="ChEBI" id="CHEBI:28685"/>
    </ligandPart>
</feature>
<comment type="cofactor">
    <cofactor evidence="18">
        <name>Mo-molybdopterin</name>
        <dbReference type="ChEBI" id="CHEBI:71302"/>
    </cofactor>
    <text evidence="18">Binds 1 Mo-molybdopterin (Mo-MPT) cofactor per subunit.</text>
</comment>
<evidence type="ECO:0000256" key="2">
    <source>
        <dbReference type="ARBA" id="ARBA00004275"/>
    </source>
</evidence>
<dbReference type="SUPFAM" id="SSF54292">
    <property type="entry name" value="2Fe-2S ferredoxin-like"/>
    <property type="match status" value="1"/>
</dbReference>
<dbReference type="InterPro" id="IPR005107">
    <property type="entry name" value="CO_DH_flav_C"/>
</dbReference>
<dbReference type="Pfam" id="PF00111">
    <property type="entry name" value="Fer2"/>
    <property type="match status" value="1"/>
</dbReference>
<protein>
    <submittedName>
        <fullName evidence="22">Uncharacterized protein</fullName>
    </submittedName>
</protein>
<proteinExistence type="inferred from homology"/>
<dbReference type="PROSITE" id="PS50878">
    <property type="entry name" value="RT_POL"/>
    <property type="match status" value="1"/>
</dbReference>
<comment type="subcellular location">
    <subcellularLocation>
        <location evidence="2">Peroxisome</location>
    </subcellularLocation>
</comment>
<dbReference type="InterPro" id="IPR036884">
    <property type="entry name" value="2Fe-2S-bd_dom_sf"/>
</dbReference>
<feature type="binding site" evidence="18">
    <location>
        <position position="164"/>
    </location>
    <ligand>
        <name>[2Fe-2S] cluster</name>
        <dbReference type="ChEBI" id="CHEBI:190135"/>
        <label>1</label>
    </ligand>
</feature>
<evidence type="ECO:0000256" key="17">
    <source>
        <dbReference type="PIRSR" id="PIRSR000127-2"/>
    </source>
</evidence>
<feature type="binding site" evidence="18">
    <location>
        <position position="227"/>
    </location>
    <ligand>
        <name>[2Fe-2S] cluster</name>
        <dbReference type="ChEBI" id="CHEBI:190135"/>
        <label>2</label>
    </ligand>
</feature>
<dbReference type="GO" id="GO:0051537">
    <property type="term" value="F:2 iron, 2 sulfur cluster binding"/>
    <property type="evidence" value="ECO:0007669"/>
    <property type="project" value="UniProtKB-KW"/>
</dbReference>
<dbReference type="InterPro" id="IPR036683">
    <property type="entry name" value="CO_DH_flav_C_dom_sf"/>
</dbReference>
<evidence type="ECO:0000256" key="9">
    <source>
        <dbReference type="ARBA" id="ARBA00022827"/>
    </source>
</evidence>
<feature type="binding site" evidence="18">
    <location>
        <position position="167"/>
    </location>
    <ligand>
        <name>[2Fe-2S] cluster</name>
        <dbReference type="ChEBI" id="CHEBI:190135"/>
        <label>1</label>
    </ligand>
</feature>
<dbReference type="SUPFAM" id="SSF56003">
    <property type="entry name" value="Molybdenum cofactor-binding domain"/>
    <property type="match status" value="1"/>
</dbReference>
<feature type="binding site" evidence="17">
    <location>
        <position position="547"/>
    </location>
    <ligand>
        <name>FAD</name>
        <dbReference type="ChEBI" id="CHEBI:57692"/>
    </ligand>
</feature>
<dbReference type="PROSITE" id="PS51085">
    <property type="entry name" value="2FE2S_FER_2"/>
    <property type="match status" value="1"/>
</dbReference>
<dbReference type="EnsemblMetazoa" id="XM_038017397.1">
    <property type="protein sequence ID" value="XP_037873325.1"/>
    <property type="gene ID" value="LOC101738746"/>
</dbReference>
<accession>A0A8R2R5Q1</accession>
<feature type="binding site" evidence="18">
    <location>
        <position position="886"/>
    </location>
    <ligand>
        <name>Mo-molybdopterin</name>
        <dbReference type="ChEBI" id="CHEBI:71302"/>
    </ligand>
    <ligandPart>
        <name>Mo</name>
        <dbReference type="ChEBI" id="CHEBI:28685"/>
    </ligandPart>
</feature>
<keyword evidence="11 18" id="KW-0408">Iron</keyword>
<dbReference type="GO" id="GO:0071949">
    <property type="term" value="F:FAD binding"/>
    <property type="evidence" value="ECO:0007669"/>
    <property type="project" value="InterPro"/>
</dbReference>
<dbReference type="InterPro" id="IPR002346">
    <property type="entry name" value="Mopterin_DH_FAD-bd"/>
</dbReference>
<dbReference type="Gene3D" id="3.30.390.50">
    <property type="entry name" value="CO dehydrogenase flavoprotein, C-terminal domain"/>
    <property type="match status" value="1"/>
</dbReference>
<dbReference type="PANTHER" id="PTHR11908:SF132">
    <property type="entry name" value="ALDEHYDE OXIDASE 1-RELATED"/>
    <property type="match status" value="1"/>
</dbReference>
<dbReference type="InterPro" id="IPR016208">
    <property type="entry name" value="Ald_Oxase/xanthine_DH-like"/>
</dbReference>
<dbReference type="Gene3D" id="1.10.150.120">
    <property type="entry name" value="[2Fe-2S]-binding domain"/>
    <property type="match status" value="1"/>
</dbReference>
<evidence type="ECO:0000256" key="3">
    <source>
        <dbReference type="ARBA" id="ARBA00006849"/>
    </source>
</evidence>
<dbReference type="CDD" id="cd00207">
    <property type="entry name" value="fer2"/>
    <property type="match status" value="1"/>
</dbReference>
<evidence type="ECO:0000256" key="11">
    <source>
        <dbReference type="ARBA" id="ARBA00023004"/>
    </source>
</evidence>
<dbReference type="PROSITE" id="PS00197">
    <property type="entry name" value="2FE2S_FER_1"/>
    <property type="match status" value="1"/>
</dbReference>
<dbReference type="PANTHER" id="PTHR11908">
    <property type="entry name" value="XANTHINE DEHYDROGENASE"/>
    <property type="match status" value="1"/>
</dbReference>
<comment type="cofactor">
    <cofactor evidence="18">
        <name>[2Fe-2S] cluster</name>
        <dbReference type="ChEBI" id="CHEBI:190135"/>
    </cofactor>
    <text evidence="18">Binds 2 [2Fe-2S] clusters.</text>
</comment>
<dbReference type="InterPro" id="IPR016166">
    <property type="entry name" value="FAD-bd_PCMH"/>
</dbReference>
<dbReference type="InterPro" id="IPR036010">
    <property type="entry name" value="2Fe-2S_ferredoxin-like_sf"/>
</dbReference>
<dbReference type="Pfam" id="PF20256">
    <property type="entry name" value="MoCoBD_2"/>
    <property type="match status" value="1"/>
</dbReference>
<dbReference type="InterPro" id="IPR002888">
    <property type="entry name" value="2Fe-2S-bd"/>
</dbReference>
<keyword evidence="23" id="KW-1185">Reference proteome</keyword>
<dbReference type="Pfam" id="PF01315">
    <property type="entry name" value="Ald_Xan_dh_C"/>
    <property type="match status" value="1"/>
</dbReference>
<evidence type="ECO:0000256" key="7">
    <source>
        <dbReference type="ARBA" id="ARBA00022714"/>
    </source>
</evidence>
<keyword evidence="7 18" id="KW-0001">2Fe-2S</keyword>
<evidence type="ECO:0000256" key="15">
    <source>
        <dbReference type="ARBA" id="ARBA00034078"/>
    </source>
</evidence>
<dbReference type="FunFam" id="3.30.390.50:FF:000003">
    <property type="entry name" value="Aldehyde oxidase1"/>
    <property type="match status" value="1"/>
</dbReference>
<comment type="cofactor">
    <cofactor evidence="1 17">
        <name>FAD</name>
        <dbReference type="ChEBI" id="CHEBI:57692"/>
    </cofactor>
</comment>
<evidence type="ECO:0000259" key="19">
    <source>
        <dbReference type="PROSITE" id="PS50878"/>
    </source>
</evidence>
<dbReference type="GO" id="GO:0005506">
    <property type="term" value="F:iron ion binding"/>
    <property type="evidence" value="ECO:0007669"/>
    <property type="project" value="InterPro"/>
</dbReference>
<evidence type="ECO:0000256" key="16">
    <source>
        <dbReference type="PIRSR" id="PIRSR000127-1"/>
    </source>
</evidence>
<reference evidence="23" key="1">
    <citation type="journal article" date="2008" name="Insect Biochem. Mol. Biol.">
        <title>The genome of a lepidopteran model insect, the silkworm Bombyx mori.</title>
        <authorList>
            <consortium name="International Silkworm Genome Consortium"/>
        </authorList>
    </citation>
    <scope>NUCLEOTIDE SEQUENCE [LARGE SCALE GENOMIC DNA]</scope>
    <source>
        <strain evidence="23">p50T</strain>
    </source>
</reference>
<dbReference type="SUPFAM" id="SSF54665">
    <property type="entry name" value="CO dehydrogenase molybdoprotein N-domain-like"/>
    <property type="match status" value="1"/>
</dbReference>
<evidence type="ECO:0000256" key="12">
    <source>
        <dbReference type="ARBA" id="ARBA00023014"/>
    </source>
</evidence>
<dbReference type="InterPro" id="IPR008274">
    <property type="entry name" value="AldOxase/xan_DH_MoCoBD1"/>
</dbReference>
<feature type="binding site" evidence="18">
    <location>
        <position position="265"/>
    </location>
    <ligand>
        <name>[2Fe-2S] cluster</name>
        <dbReference type="ChEBI" id="CHEBI:190135"/>
        <label>2</label>
    </ligand>
</feature>
<evidence type="ECO:0000256" key="4">
    <source>
        <dbReference type="ARBA" id="ARBA00011738"/>
    </source>
</evidence>
<dbReference type="InterPro" id="IPR006058">
    <property type="entry name" value="2Fe2S_fd_BS"/>
</dbReference>
<dbReference type="GO" id="GO:0005777">
    <property type="term" value="C:peroxisome"/>
    <property type="evidence" value="ECO:0007669"/>
    <property type="project" value="UniProtKB-SubCell"/>
</dbReference>
<dbReference type="Gene3D" id="3.30.465.10">
    <property type="match status" value="1"/>
</dbReference>
<dbReference type="InterPro" id="IPR036318">
    <property type="entry name" value="FAD-bd_PCMH-like_sf"/>
</dbReference>
<evidence type="ECO:0000256" key="14">
    <source>
        <dbReference type="ARBA" id="ARBA00023140"/>
    </source>
</evidence>
<dbReference type="InterPro" id="IPR012675">
    <property type="entry name" value="Beta-grasp_dom_sf"/>
</dbReference>
<keyword evidence="12 18" id="KW-0411">Iron-sulfur</keyword>
<dbReference type="InterPro" id="IPR000477">
    <property type="entry name" value="RT_dom"/>
</dbReference>
<dbReference type="Pfam" id="PF00941">
    <property type="entry name" value="FAD_binding_5"/>
    <property type="match status" value="1"/>
</dbReference>
<dbReference type="SUPFAM" id="SSF56176">
    <property type="entry name" value="FAD-binding/transporter-associated domain-like"/>
    <property type="match status" value="1"/>
</dbReference>
<evidence type="ECO:0000256" key="8">
    <source>
        <dbReference type="ARBA" id="ARBA00022723"/>
    </source>
</evidence>
<dbReference type="FunFam" id="3.10.20.30:FF:000012">
    <property type="entry name" value="Xanthine dehydrogenase/oxidase"/>
    <property type="match status" value="1"/>
</dbReference>
<feature type="binding site" evidence="18">
    <location>
        <position position="159"/>
    </location>
    <ligand>
        <name>[2Fe-2S] cluster</name>
        <dbReference type="ChEBI" id="CHEBI:190135"/>
        <label>1</label>
    </ligand>
</feature>
<dbReference type="Proteomes" id="UP000005204">
    <property type="component" value="Unassembled WGS sequence"/>
</dbReference>
<evidence type="ECO:0000256" key="10">
    <source>
        <dbReference type="ARBA" id="ARBA00023002"/>
    </source>
</evidence>
<dbReference type="Gene3D" id="3.10.20.30">
    <property type="match status" value="1"/>
</dbReference>
<dbReference type="FunFam" id="3.30.365.10:FF:000001">
    <property type="entry name" value="Xanthine dehydrogenase oxidase"/>
    <property type="match status" value="1"/>
</dbReference>
<feature type="domain" description="FAD-binding PCMH-type" evidence="21">
    <location>
        <begin position="330"/>
        <end position="539"/>
    </location>
</feature>
<name>A0A8R2R5Q1_BOMMO</name>
<feature type="active site" description="Proton acceptor" evidence="16">
    <location>
        <position position="1354"/>
    </location>
</feature>
<dbReference type="Gene3D" id="3.30.365.10">
    <property type="entry name" value="Aldehyde oxidase/xanthine dehydrogenase, molybdopterin binding domain"/>
    <property type="match status" value="4"/>
</dbReference>
<evidence type="ECO:0000259" key="20">
    <source>
        <dbReference type="PROSITE" id="PS51085"/>
    </source>
</evidence>
<dbReference type="PROSITE" id="PS51387">
    <property type="entry name" value="FAD_PCMH"/>
    <property type="match status" value="1"/>
</dbReference>
<comment type="subunit">
    <text evidence="4">Homodimer.</text>
</comment>
<keyword evidence="8 18" id="KW-0479">Metal-binding</keyword>
<feature type="binding site" evidence="18">
    <location>
        <position position="230"/>
    </location>
    <ligand>
        <name>[2Fe-2S] cluster</name>
        <dbReference type="ChEBI" id="CHEBI:190135"/>
        <label>2</label>
    </ligand>
</feature>
<keyword evidence="9 17" id="KW-0274">FAD</keyword>
<dbReference type="SMART" id="SM01092">
    <property type="entry name" value="CO_deh_flav_C"/>
    <property type="match status" value="1"/>
</dbReference>
<dbReference type="Pfam" id="PF03450">
    <property type="entry name" value="CO_deh_flav_C"/>
    <property type="match status" value="1"/>
</dbReference>
<evidence type="ECO:0000259" key="21">
    <source>
        <dbReference type="PROSITE" id="PS51387"/>
    </source>
</evidence>
<sequence length="1411" mass="158382">MRRTCEGWDGGVTIGGVKLSNLRYADDTTLLAANESEMAALMSKLEKISLELGLAINRSKTKVMVIDRMNKLEHTGSLHLETTERFIYLGSMIANTGSCEPEIRRRIGIAKTAMSQLDSIWSDRNISIKTKLGPEIEADTSLNDYIRNHLDLRGTKYMCKEGGCGSCVVAVNADRNGKKMKFSVNSCLVLVRSCQDWEVTTIEGIGSRGKGYHPVQRALAEYNGTQCGYCSPGFVMSMYSLLESNHYDLTQHEIENSFGSNTCRCTGSRPILDAFKSFAKDAPKPHPLLDIEDVSLCKKNCKENCKGKCDVIDGSWCVIDKNDDQMKKIHTKDGHTWYRVNEISEIFQVLDEEGYESYMLVNGNTGRATTTKKSFLSFSNASIRSINSFIFSLLILGAAPILVYPRLLIDISPIKALREYYTDQNLVVGAGMTLTDLMELFKNISREHEEFSYLIKLYEHLDLVAHIPVRNVGTIAGNLMVKHRQLTFSSDIFLLLETIGATMVIVHKTESTEVTPDDFLSMDMTGRVIYQIRIPPFSHRYKFVSFKIMPRAQNAHAQVNTGFLYEFNAKNKGVIDSARIVIGGLSAHFVHAKQTEKYLKGKDVFTNEVLQHALMVLKGELMVDEIPGEMSPEFRKKLALGLFYKGLLNLIPKKTINPRYRSGARDFRKTRPLSKGSEVYDTNPIIWPLTEPMPKVDALVQCAGEAQYVNDLPKQTAEVYCAFVTSDVGTGEIVEIDPTPALKIPGVLAFFSAKDIPGKNNFLSQRVPTQLFPEEIFAEKTIKYYDQAIGLIVAETEQLANRAALLVHVKYKVDRKPILTIHDARAKDPSRVKLFIIIPPRDRGTNVQRVLKGSDTILGQYHFHMENLSCVTRPSEDGLDVFVATQWTDSVHIGISESLNIEQNRINLTVPRCGGGYGAKISRASHVACACALVTHLMDRPCRFVMSIQANLRVIGKRLPSQRDFEVGLSDSGEIQYMEYQIYEDNGYTVSDAVMPFLIGGVKNCYDNRRWQSKLFNVVTDTASNIYARAPGSLEAISMAEYLMERISYELERDPIEVRLNNLDPQYTEVAEVVQTLLRDSEYHKRKEEVEKFNKENRWKKRGLRLAMMNWPASSVVDYHVLLSVYHGDGTVVVTHGGIEIGQGINTKVIQAVAYTLKISTDKVICKPPTVATNPNNFTTGGSRTTQSVCFGAIKCCQILLDRLSVVREALNDPTWEILIEAAFNRGINLQTSYRVTPNDQDPYRCAGAAVAEVELDVITGEHEILRVDIIEDVGTSINPELDVGQVEGAFMMGVGYWTHEELIYDQKTGELLTDRTWYYKVPLTKDIPIDFRIQFRRNSYNPIGTLGARAVAEPPTCLSICVALALREAIVSSREETGYPRNKWFNVDGPYTLAVNVLKSDVKLEEFLFN</sequence>
<evidence type="ECO:0000256" key="18">
    <source>
        <dbReference type="PIRSR" id="PIRSR000127-3"/>
    </source>
</evidence>
<evidence type="ECO:0000256" key="6">
    <source>
        <dbReference type="ARBA" id="ARBA00022630"/>
    </source>
</evidence>
<dbReference type="SMART" id="SM01008">
    <property type="entry name" value="Ald_Xan_dh_C"/>
    <property type="match status" value="1"/>
</dbReference>
<feature type="domain" description="2Fe-2S ferredoxin-type" evidence="20">
    <location>
        <begin position="124"/>
        <end position="205"/>
    </location>
</feature>